<dbReference type="eggNOG" id="ENOG5032RIV">
    <property type="taxonomic scope" value="Bacteria"/>
</dbReference>
<keyword evidence="3" id="KW-1185">Reference proteome</keyword>
<sequence>MQIILNYIGDKMEDIKLERTQTGIAAEYYVAGELSRLGYNVTFTFGNTKSIDLLIEKDDSIIAIQVKGIQKTKSICWNLDKTKVKPNIFYVLVNLHIDKPSEKPEFFVLTSDEALKLFISSPKLGDKRAALDYKKLKRLEVYQDKWSKLI</sequence>
<evidence type="ECO:0000259" key="1">
    <source>
        <dbReference type="Pfam" id="PF11645"/>
    </source>
</evidence>
<feature type="domain" description="PD(D/E)XK endonuclease" evidence="1">
    <location>
        <begin position="21"/>
        <end position="73"/>
    </location>
</feature>
<name>G8X7Y8_FLACA</name>
<dbReference type="InterPro" id="IPR011335">
    <property type="entry name" value="Restrct_endonuc-II-like"/>
</dbReference>
<dbReference type="Pfam" id="PF11645">
    <property type="entry name" value="PDDEXK_5"/>
    <property type="match status" value="1"/>
</dbReference>
<dbReference type="AlphaFoldDB" id="G8X7Y8"/>
<evidence type="ECO:0000313" key="3">
    <source>
        <dbReference type="Proteomes" id="UP000005638"/>
    </source>
</evidence>
<dbReference type="HOGENOM" id="CLU_1737840_0_0_10"/>
<dbReference type="EMBL" id="CP003222">
    <property type="protein sequence ID" value="AEW87102.1"/>
    <property type="molecule type" value="Genomic_DNA"/>
</dbReference>
<dbReference type="SUPFAM" id="SSF52980">
    <property type="entry name" value="Restriction endonuclease-like"/>
    <property type="match status" value="1"/>
</dbReference>
<protein>
    <recommendedName>
        <fullName evidence="1">PD(D/E)XK endonuclease domain-containing protein</fullName>
    </recommendedName>
</protein>
<dbReference type="STRING" id="1041826.FCOL_11495"/>
<dbReference type="GO" id="GO:0003676">
    <property type="term" value="F:nucleic acid binding"/>
    <property type="evidence" value="ECO:0007669"/>
    <property type="project" value="InterPro"/>
</dbReference>
<dbReference type="Gene3D" id="3.40.1350.10">
    <property type="match status" value="1"/>
</dbReference>
<reference evidence="2 3" key="1">
    <citation type="journal article" date="2012" name="J. Bacteriol.">
        <title>Genome Sequence of the Fish Pathogen Flavobacterium columnare ATCC 49512.</title>
        <authorList>
            <person name="Tekedar H.C."/>
            <person name="Karsi A."/>
            <person name="Gillaspy A.F."/>
            <person name="Dyer D.W."/>
            <person name="Benton N.R."/>
            <person name="Zaitshik J."/>
            <person name="Vamenta S."/>
            <person name="Banes M.M."/>
            <person name="Gulsoy N."/>
            <person name="Aboko-Cole M."/>
            <person name="Waldbieser G.C."/>
            <person name="Lawrence M.L."/>
        </authorList>
    </citation>
    <scope>NUCLEOTIDE SEQUENCE [LARGE SCALE GENOMIC DNA]</scope>
    <source>
        <strain evidence="3">ATCC 49512 / CIP 103533 / TG 44/87</strain>
    </source>
</reference>
<dbReference type="Proteomes" id="UP000005638">
    <property type="component" value="Chromosome"/>
</dbReference>
<gene>
    <name evidence="2" type="ordered locus">FCOL_11495</name>
</gene>
<evidence type="ECO:0000313" key="2">
    <source>
        <dbReference type="EMBL" id="AEW87102.1"/>
    </source>
</evidence>
<dbReference type="InterPro" id="IPR011856">
    <property type="entry name" value="tRNA_endonuc-like_dom_sf"/>
</dbReference>
<dbReference type="KEGG" id="fco:FCOL_11495"/>
<organism evidence="2 3">
    <name type="scientific">Flavobacterium columnare (strain ATCC 49512 / CIP 103533 / TG 44/87)</name>
    <dbReference type="NCBI Taxonomy" id="1041826"/>
    <lineage>
        <taxon>Bacteria</taxon>
        <taxon>Pseudomonadati</taxon>
        <taxon>Bacteroidota</taxon>
        <taxon>Flavobacteriia</taxon>
        <taxon>Flavobacteriales</taxon>
        <taxon>Flavobacteriaceae</taxon>
        <taxon>Flavobacterium</taxon>
    </lineage>
</organism>
<accession>G8X7Y8</accession>
<dbReference type="InterPro" id="IPR021671">
    <property type="entry name" value="PD(D/E)XK_Endonuc"/>
</dbReference>
<proteinExistence type="predicted"/>